<evidence type="ECO:0000259" key="7">
    <source>
        <dbReference type="PROSITE" id="PS51005"/>
    </source>
</evidence>
<dbReference type="Proteomes" id="UP000029121">
    <property type="component" value="Unassembled WGS sequence"/>
</dbReference>
<dbReference type="SUPFAM" id="SSF101941">
    <property type="entry name" value="NAC domain"/>
    <property type="match status" value="1"/>
</dbReference>
<dbReference type="OrthoDB" id="1882472at2759"/>
<organism evidence="8 9">
    <name type="scientific">Capsella rubella</name>
    <dbReference type="NCBI Taxonomy" id="81985"/>
    <lineage>
        <taxon>Eukaryota</taxon>
        <taxon>Viridiplantae</taxon>
        <taxon>Streptophyta</taxon>
        <taxon>Embryophyta</taxon>
        <taxon>Tracheophyta</taxon>
        <taxon>Spermatophyta</taxon>
        <taxon>Magnoliopsida</taxon>
        <taxon>eudicotyledons</taxon>
        <taxon>Gunneridae</taxon>
        <taxon>Pentapetalae</taxon>
        <taxon>rosids</taxon>
        <taxon>malvids</taxon>
        <taxon>Brassicales</taxon>
        <taxon>Brassicaceae</taxon>
        <taxon>Camelineae</taxon>
        <taxon>Capsella</taxon>
    </lineage>
</organism>
<gene>
    <name evidence="8" type="ORF">CARUB_v10026643mg</name>
</gene>
<dbReference type="Pfam" id="PF02365">
    <property type="entry name" value="NAM"/>
    <property type="match status" value="1"/>
</dbReference>
<dbReference type="PANTHER" id="PTHR31744">
    <property type="entry name" value="PROTEIN CUP-SHAPED COTYLEDON 2-RELATED"/>
    <property type="match status" value="1"/>
</dbReference>
<dbReference type="GO" id="GO:0006355">
    <property type="term" value="P:regulation of DNA-templated transcription"/>
    <property type="evidence" value="ECO:0007669"/>
    <property type="project" value="InterPro"/>
</dbReference>
<feature type="region of interest" description="Disordered" evidence="6">
    <location>
        <begin position="335"/>
        <end position="364"/>
    </location>
</feature>
<dbReference type="InterPro" id="IPR003441">
    <property type="entry name" value="NAC-dom"/>
</dbReference>
<evidence type="ECO:0000256" key="6">
    <source>
        <dbReference type="SAM" id="MobiDB-lite"/>
    </source>
</evidence>
<dbReference type="GO" id="GO:0003677">
    <property type="term" value="F:DNA binding"/>
    <property type="evidence" value="ECO:0007669"/>
    <property type="project" value="UniProtKB-KW"/>
</dbReference>
<evidence type="ECO:0000256" key="3">
    <source>
        <dbReference type="ARBA" id="ARBA00023125"/>
    </source>
</evidence>
<evidence type="ECO:0000313" key="8">
    <source>
        <dbReference type="EMBL" id="EOA13578.1"/>
    </source>
</evidence>
<proteinExistence type="predicted"/>
<dbReference type="InterPro" id="IPR036093">
    <property type="entry name" value="NAC_dom_sf"/>
</dbReference>
<sequence length="364" mass="40264">MGKTNLAPGFRFHPTDVELVRYYLKRKVLGKKFRVNAIAEIDIYKFEPPDLPERSCLGTGDLKWYFFCPREKKYPKGGKANRSTECGYWKTTGRDRDVSYNDQVVGKIRTLIYHFGKIPRGDRTDWVIHEYRLEDQVLAQKNVPQDSYVLCVLFKKNGLGPRHGSQYGAPFKDEDWSGEEDEDTQNLVAVPSAVHAGPGPSKETSIVATDSQSTAPKDCLAGVISDSCVSDIPPLTATVLPPLTSDVAAHAPMSSSPLPEVPQVPPDDDDELNSMLDLFSVVNDECLLFDDFDCQNEVRHETGVFVNEEAPVFLGDGNFSGMFDLSNELVMELQDLIQPDTPPPPPPPPAQASNPDDSSSNGQT</sequence>
<name>R0GQY9_9BRAS</name>
<keyword evidence="3" id="KW-0238">DNA-binding</keyword>
<dbReference type="STRING" id="81985.R0GQY9"/>
<dbReference type="FunFam" id="2.170.150.80:FF:000002">
    <property type="entry name" value="Nac domain-containing protein 86"/>
    <property type="match status" value="1"/>
</dbReference>
<protein>
    <recommendedName>
        <fullName evidence="7">NAC domain-containing protein</fullName>
    </recommendedName>
</protein>
<comment type="subcellular location">
    <subcellularLocation>
        <location evidence="1">Nucleus</location>
    </subcellularLocation>
</comment>
<feature type="compositionally biased region" description="Pro residues" evidence="6">
    <location>
        <begin position="340"/>
        <end position="350"/>
    </location>
</feature>
<feature type="domain" description="NAC" evidence="7">
    <location>
        <begin position="6"/>
        <end position="156"/>
    </location>
</feature>
<dbReference type="AlphaFoldDB" id="R0GQY9"/>
<evidence type="ECO:0000256" key="2">
    <source>
        <dbReference type="ARBA" id="ARBA00023015"/>
    </source>
</evidence>
<keyword evidence="9" id="KW-1185">Reference proteome</keyword>
<dbReference type="EMBL" id="KB870812">
    <property type="protein sequence ID" value="EOA13578.1"/>
    <property type="molecule type" value="Genomic_DNA"/>
</dbReference>
<keyword evidence="4" id="KW-0804">Transcription</keyword>
<dbReference type="KEGG" id="crb:17875415"/>
<feature type="region of interest" description="Disordered" evidence="6">
    <location>
        <begin position="164"/>
        <end position="184"/>
    </location>
</feature>
<feature type="compositionally biased region" description="Low complexity" evidence="6">
    <location>
        <begin position="351"/>
        <end position="364"/>
    </location>
</feature>
<evidence type="ECO:0000256" key="5">
    <source>
        <dbReference type="ARBA" id="ARBA00023242"/>
    </source>
</evidence>
<dbReference type="eggNOG" id="ENOG502QS6I">
    <property type="taxonomic scope" value="Eukaryota"/>
</dbReference>
<evidence type="ECO:0000256" key="4">
    <source>
        <dbReference type="ARBA" id="ARBA00023163"/>
    </source>
</evidence>
<dbReference type="GO" id="GO:0005634">
    <property type="term" value="C:nucleus"/>
    <property type="evidence" value="ECO:0007669"/>
    <property type="project" value="UniProtKB-SubCell"/>
</dbReference>
<dbReference type="PROSITE" id="PS51005">
    <property type="entry name" value="NAC"/>
    <property type="match status" value="1"/>
</dbReference>
<evidence type="ECO:0000313" key="9">
    <source>
        <dbReference type="Proteomes" id="UP000029121"/>
    </source>
</evidence>
<dbReference type="PANTHER" id="PTHR31744:SF210">
    <property type="entry name" value="NAC DOMAIN-CONTAINING PROTEIN 86-LIKE"/>
    <property type="match status" value="1"/>
</dbReference>
<dbReference type="Gene3D" id="2.170.150.80">
    <property type="entry name" value="NAC domain"/>
    <property type="match status" value="1"/>
</dbReference>
<keyword evidence="5" id="KW-0539">Nucleus</keyword>
<reference evidence="9" key="1">
    <citation type="journal article" date="2013" name="Nat. Genet.">
        <title>The Capsella rubella genome and the genomic consequences of rapid mating system evolution.</title>
        <authorList>
            <person name="Slotte T."/>
            <person name="Hazzouri K.M."/>
            <person name="Agren J.A."/>
            <person name="Koenig D."/>
            <person name="Maumus F."/>
            <person name="Guo Y.L."/>
            <person name="Steige K."/>
            <person name="Platts A.E."/>
            <person name="Escobar J.S."/>
            <person name="Newman L.K."/>
            <person name="Wang W."/>
            <person name="Mandakova T."/>
            <person name="Vello E."/>
            <person name="Smith L.M."/>
            <person name="Henz S.R."/>
            <person name="Steffen J."/>
            <person name="Takuno S."/>
            <person name="Brandvain Y."/>
            <person name="Coop G."/>
            <person name="Andolfatto P."/>
            <person name="Hu T.T."/>
            <person name="Blanchette M."/>
            <person name="Clark R.M."/>
            <person name="Quesneville H."/>
            <person name="Nordborg M."/>
            <person name="Gaut B.S."/>
            <person name="Lysak M.A."/>
            <person name="Jenkins J."/>
            <person name="Grimwood J."/>
            <person name="Chapman J."/>
            <person name="Prochnik S."/>
            <person name="Shu S."/>
            <person name="Rokhsar D."/>
            <person name="Schmutz J."/>
            <person name="Weigel D."/>
            <person name="Wright S.I."/>
        </authorList>
    </citation>
    <scope>NUCLEOTIDE SEQUENCE [LARGE SCALE GENOMIC DNA]</scope>
    <source>
        <strain evidence="9">cv. Monte Gargano</strain>
    </source>
</reference>
<accession>R0GQY9</accession>
<evidence type="ECO:0000256" key="1">
    <source>
        <dbReference type="ARBA" id="ARBA00004123"/>
    </source>
</evidence>
<keyword evidence="2" id="KW-0805">Transcription regulation</keyword>